<dbReference type="Proteomes" id="UP000507470">
    <property type="component" value="Unassembled WGS sequence"/>
</dbReference>
<gene>
    <name evidence="1" type="ORF">MCOR_10153</name>
</gene>
<protein>
    <submittedName>
        <fullName evidence="1">Uncharacterized protein</fullName>
    </submittedName>
</protein>
<dbReference type="OrthoDB" id="9931131at2759"/>
<evidence type="ECO:0000313" key="2">
    <source>
        <dbReference type="Proteomes" id="UP000507470"/>
    </source>
</evidence>
<organism evidence="1 2">
    <name type="scientific">Mytilus coruscus</name>
    <name type="common">Sea mussel</name>
    <dbReference type="NCBI Taxonomy" id="42192"/>
    <lineage>
        <taxon>Eukaryota</taxon>
        <taxon>Metazoa</taxon>
        <taxon>Spiralia</taxon>
        <taxon>Lophotrochozoa</taxon>
        <taxon>Mollusca</taxon>
        <taxon>Bivalvia</taxon>
        <taxon>Autobranchia</taxon>
        <taxon>Pteriomorphia</taxon>
        <taxon>Mytilida</taxon>
        <taxon>Mytiloidea</taxon>
        <taxon>Mytilidae</taxon>
        <taxon>Mytilinae</taxon>
        <taxon>Mytilus</taxon>
    </lineage>
</organism>
<dbReference type="AlphaFoldDB" id="A0A6J8AQ74"/>
<keyword evidence="2" id="KW-1185">Reference proteome</keyword>
<name>A0A6J8AQ74_MYTCO</name>
<proteinExistence type="predicted"/>
<reference evidence="1 2" key="1">
    <citation type="submission" date="2020-06" db="EMBL/GenBank/DDBJ databases">
        <authorList>
            <person name="Li R."/>
            <person name="Bekaert M."/>
        </authorList>
    </citation>
    <scope>NUCLEOTIDE SEQUENCE [LARGE SCALE GENOMIC DNA]</scope>
    <source>
        <strain evidence="2">wild</strain>
    </source>
</reference>
<sequence length="253" mass="28453">MYTLQGNKVSIEGRFDNESKSKVLYNHNMSQMNRFLLVINLSTYALCETLLPGEITIAALFQIQNAVNNECDGISPLSVKSLEAVKWTFRKLNENNYIPGVSIGEITIAALFQIQNAVNNECDGISPLSVKSLEAVKWTFRKLNENNYIPGVSIDDGNGVILCNLVHLQKALKAYWYFLRVFRERELKQYSGSLAFNVESSSEISEFCFHLPTRKISEKCAIVKQTLLNVKKLKVIQVNHATVNITGPCPICI</sequence>
<dbReference type="EMBL" id="CACVKT020001809">
    <property type="protein sequence ID" value="CAC5371829.1"/>
    <property type="molecule type" value="Genomic_DNA"/>
</dbReference>
<accession>A0A6J8AQ74</accession>
<evidence type="ECO:0000313" key="1">
    <source>
        <dbReference type="EMBL" id="CAC5371829.1"/>
    </source>
</evidence>